<keyword evidence="8 17" id="KW-0256">Endoplasmic reticulum</keyword>
<protein>
    <recommendedName>
        <fullName evidence="21">Calnexin homolog</fullName>
    </recommendedName>
</protein>
<dbReference type="InterPro" id="IPR013320">
    <property type="entry name" value="ConA-like_dom_sf"/>
</dbReference>
<dbReference type="SUPFAM" id="SSF63887">
    <property type="entry name" value="P-domain of calnexin/calreticulin"/>
    <property type="match status" value="1"/>
</dbReference>
<dbReference type="Gene3D" id="2.60.120.200">
    <property type="match status" value="2"/>
</dbReference>
<evidence type="ECO:0000256" key="9">
    <source>
        <dbReference type="ARBA" id="ARBA00022837"/>
    </source>
</evidence>
<evidence type="ECO:0000256" key="4">
    <source>
        <dbReference type="ARBA" id="ARBA00022723"/>
    </source>
</evidence>
<comment type="similarity">
    <text evidence="2 17">Belongs to the calreticulin family.</text>
</comment>
<evidence type="ECO:0000256" key="11">
    <source>
        <dbReference type="ARBA" id="ARBA00023136"/>
    </source>
</evidence>
<dbReference type="PROSITE" id="PS00805">
    <property type="entry name" value="CALRETICULIN_REPEAT"/>
    <property type="match status" value="1"/>
</dbReference>
<comment type="caution">
    <text evidence="19">The sequence shown here is derived from an EMBL/GenBank/DDBJ whole genome shotgun (WGS) entry which is preliminary data.</text>
</comment>
<keyword evidence="13" id="KW-0325">Glycoprotein</keyword>
<dbReference type="GO" id="GO:0006457">
    <property type="term" value="P:protein folding"/>
    <property type="evidence" value="ECO:0007669"/>
    <property type="project" value="InterPro"/>
</dbReference>
<keyword evidence="12 16" id="KW-1015">Disulfide bond</keyword>
<dbReference type="GO" id="GO:0005509">
    <property type="term" value="F:calcium ion binding"/>
    <property type="evidence" value="ECO:0007669"/>
    <property type="project" value="InterPro"/>
</dbReference>
<accession>A0A8X8BA14</accession>
<feature type="transmembrane region" description="Helical" evidence="17">
    <location>
        <begin position="440"/>
        <end position="461"/>
    </location>
</feature>
<reference evidence="19 20" key="1">
    <citation type="submission" date="2020-02" db="EMBL/GenBank/DDBJ databases">
        <authorList>
            <person name="Ma Q."/>
            <person name="Huang Y."/>
            <person name="Song X."/>
            <person name="Pei D."/>
        </authorList>
    </citation>
    <scope>NUCLEOTIDE SEQUENCE [LARGE SCALE GENOMIC DNA]</scope>
    <source>
        <strain evidence="19">Sxm20200214</strain>
        <tissue evidence="19">Leaf</tissue>
    </source>
</reference>
<dbReference type="SUPFAM" id="SSF49899">
    <property type="entry name" value="Concanavalin A-like lectins/glucanases"/>
    <property type="match status" value="1"/>
</dbReference>
<evidence type="ECO:0008006" key="21">
    <source>
        <dbReference type="Google" id="ProtNLM"/>
    </source>
</evidence>
<evidence type="ECO:0000256" key="17">
    <source>
        <dbReference type="RuleBase" id="RU362126"/>
    </source>
</evidence>
<dbReference type="FunFam" id="2.60.120.200:FF:000048">
    <property type="entry name" value="Calnexin homolog"/>
    <property type="match status" value="1"/>
</dbReference>
<feature type="compositionally biased region" description="Basic residues" evidence="18">
    <location>
        <begin position="496"/>
        <end position="505"/>
    </location>
</feature>
<keyword evidence="14 17" id="KW-0143">Chaperone</keyword>
<feature type="region of interest" description="Disordered" evidence="18">
    <location>
        <begin position="187"/>
        <end position="303"/>
    </location>
</feature>
<evidence type="ECO:0000256" key="16">
    <source>
        <dbReference type="PIRSR" id="PIRSR601580-3"/>
    </source>
</evidence>
<feature type="compositionally biased region" description="Acidic residues" evidence="18">
    <location>
        <begin position="238"/>
        <end position="269"/>
    </location>
</feature>
<proteinExistence type="inferred from homology"/>
<evidence type="ECO:0000256" key="14">
    <source>
        <dbReference type="ARBA" id="ARBA00023186"/>
    </source>
</evidence>
<dbReference type="PANTHER" id="PTHR11073">
    <property type="entry name" value="CALRETICULIN AND CALNEXIN"/>
    <property type="match status" value="1"/>
</dbReference>
<evidence type="ECO:0000313" key="20">
    <source>
        <dbReference type="Proteomes" id="UP000886595"/>
    </source>
</evidence>
<evidence type="ECO:0000256" key="6">
    <source>
        <dbReference type="ARBA" id="ARBA00022734"/>
    </source>
</evidence>
<evidence type="ECO:0000256" key="1">
    <source>
        <dbReference type="ARBA" id="ARBA00004115"/>
    </source>
</evidence>
<dbReference type="PROSITE" id="PS00804">
    <property type="entry name" value="CALRETICULIN_2"/>
    <property type="match status" value="1"/>
</dbReference>
<dbReference type="InterPro" id="IPR001580">
    <property type="entry name" value="Calret/calnex"/>
</dbReference>
<keyword evidence="3 17" id="KW-0812">Transmembrane</keyword>
<dbReference type="Proteomes" id="UP000886595">
    <property type="component" value="Unassembled WGS sequence"/>
</dbReference>
<dbReference type="InterPro" id="IPR009033">
    <property type="entry name" value="Calreticulin/calnexin_P_dom_sf"/>
</dbReference>
<feature type="compositionally biased region" description="Basic and acidic residues" evidence="18">
    <location>
        <begin position="470"/>
        <end position="495"/>
    </location>
</feature>
<evidence type="ECO:0000256" key="3">
    <source>
        <dbReference type="ARBA" id="ARBA00022692"/>
    </source>
</evidence>
<dbReference type="PROSITE" id="PS00803">
    <property type="entry name" value="CALRETICULIN_1"/>
    <property type="match status" value="1"/>
</dbReference>
<dbReference type="GO" id="GO:0005789">
    <property type="term" value="C:endoplasmic reticulum membrane"/>
    <property type="evidence" value="ECO:0007669"/>
    <property type="project" value="UniProtKB-SubCell"/>
</dbReference>
<keyword evidence="10 17" id="KW-1133">Transmembrane helix</keyword>
<feature type="region of interest" description="Disordered" evidence="18">
    <location>
        <begin position="466"/>
        <end position="505"/>
    </location>
</feature>
<keyword evidence="7" id="KW-0677">Repeat</keyword>
<evidence type="ECO:0000256" key="12">
    <source>
        <dbReference type="ARBA" id="ARBA00023157"/>
    </source>
</evidence>
<keyword evidence="6" id="KW-0430">Lectin</keyword>
<feature type="compositionally biased region" description="Basic and acidic residues" evidence="18">
    <location>
        <begin position="210"/>
        <end position="228"/>
    </location>
</feature>
<sequence>MSGYHRVASDLIGEYNKLTLTTEPTILRFPMMRDRQLFSGILLILAFVSLQKLCYCDDQTVLYESFDEPFDGRWIVSKNGDYEGVWKHAKSEGHDDYGLLVSEKARKYGIVKELDEPLNLKDGTVVLQYEVRFQEGLECGGAYLKYLRFNSESPYSIMFGPDKCGATNKVHFILKHKNPKSGEYVEHHLKFPPSVPSDKLSHPALIPDKTIPDPEDKKPEDWDERAKIPDPNAVKPDDWDEDAPMEIEDEEAEKPEGWLDDEPEEVDDPEATKPEDWDDEEDGMWEAPKIDNPKCETAPGCGEWKRPMKRNPAYKGKWSAPLIDNPAYKGIWKPRDIPNPDYFELDRPDYEPIAAIGIEIWTMQEGILFDNIQTTWKPKFDVEKEKQKAEEEAAGSADGLKSYQKVVFDLLNKVADISFLSAYKSKITELIEKAEEQPNLTIGVLVSIVVVFFSLFIKLIFGGKKAAATVEKKKPEVGESSKSEDETETKEEPAAPRKRQPRRDN</sequence>
<keyword evidence="9" id="KW-0106">Calcium</keyword>
<evidence type="ECO:0000256" key="7">
    <source>
        <dbReference type="ARBA" id="ARBA00022737"/>
    </source>
</evidence>
<dbReference type="PANTHER" id="PTHR11073:SF1">
    <property type="entry name" value="CALNEXIN 14D-RELATED"/>
    <property type="match status" value="1"/>
</dbReference>
<evidence type="ECO:0000256" key="8">
    <source>
        <dbReference type="ARBA" id="ARBA00022824"/>
    </source>
</evidence>
<dbReference type="OrthoDB" id="1938156at2759"/>
<comment type="function">
    <text evidence="15">Calcium-binding protein that interacts with newly synthesized monoglucosylated glycoproteins in the endoplasmic reticulum. It may act in assisting protein assembly and/or in the retention within the ER of unassembled protein subunits. It seems to play a major role in the quality control apparatus of the ER by the retention of incorrectly folded proteins.</text>
</comment>
<evidence type="ECO:0000256" key="18">
    <source>
        <dbReference type="SAM" id="MobiDB-lite"/>
    </source>
</evidence>
<dbReference type="PRINTS" id="PR00626">
    <property type="entry name" value="CALRETICULIN"/>
</dbReference>
<organism evidence="19 20">
    <name type="scientific">Brassica carinata</name>
    <name type="common">Ethiopian mustard</name>
    <name type="synonym">Abyssinian cabbage</name>
    <dbReference type="NCBI Taxonomy" id="52824"/>
    <lineage>
        <taxon>Eukaryota</taxon>
        <taxon>Viridiplantae</taxon>
        <taxon>Streptophyta</taxon>
        <taxon>Embryophyta</taxon>
        <taxon>Tracheophyta</taxon>
        <taxon>Spermatophyta</taxon>
        <taxon>Magnoliopsida</taxon>
        <taxon>eudicotyledons</taxon>
        <taxon>Gunneridae</taxon>
        <taxon>Pentapetalae</taxon>
        <taxon>rosids</taxon>
        <taxon>malvids</taxon>
        <taxon>Brassicales</taxon>
        <taxon>Brassicaceae</taxon>
        <taxon>Brassiceae</taxon>
        <taxon>Brassica</taxon>
    </lineage>
</organism>
<comment type="subcellular location">
    <subcellularLocation>
        <location evidence="1">Endoplasmic reticulum membrane</location>
        <topology evidence="1">Single-pass type I membrane protein</topology>
    </subcellularLocation>
</comment>
<name>A0A8X8BA14_BRACI</name>
<keyword evidence="4" id="KW-0479">Metal-binding</keyword>
<keyword evidence="5" id="KW-0732">Signal</keyword>
<dbReference type="Gene3D" id="2.10.250.10">
    <property type="entry name" value="Calreticulin/calnexin, P domain"/>
    <property type="match status" value="1"/>
</dbReference>
<evidence type="ECO:0000256" key="15">
    <source>
        <dbReference type="ARBA" id="ARBA00037525"/>
    </source>
</evidence>
<feature type="disulfide bond" evidence="16">
    <location>
        <begin position="139"/>
        <end position="164"/>
    </location>
</feature>
<evidence type="ECO:0000256" key="13">
    <source>
        <dbReference type="ARBA" id="ARBA00023180"/>
    </source>
</evidence>
<evidence type="ECO:0000256" key="10">
    <source>
        <dbReference type="ARBA" id="ARBA00022989"/>
    </source>
</evidence>
<dbReference type="GO" id="GO:0030246">
    <property type="term" value="F:carbohydrate binding"/>
    <property type="evidence" value="ECO:0007669"/>
    <property type="project" value="UniProtKB-KW"/>
</dbReference>
<evidence type="ECO:0000256" key="5">
    <source>
        <dbReference type="ARBA" id="ARBA00022729"/>
    </source>
</evidence>
<evidence type="ECO:0000313" key="19">
    <source>
        <dbReference type="EMBL" id="KAG2326873.1"/>
    </source>
</evidence>
<dbReference type="GO" id="GO:0051082">
    <property type="term" value="F:unfolded protein binding"/>
    <property type="evidence" value="ECO:0007669"/>
    <property type="project" value="InterPro"/>
</dbReference>
<dbReference type="InterPro" id="IPR018124">
    <property type="entry name" value="Calret/calnex_CS"/>
</dbReference>
<gene>
    <name evidence="19" type="ORF">Bca52824_009601</name>
</gene>
<dbReference type="FunFam" id="2.10.250.10:FF:000001">
    <property type="entry name" value="Calnexin homolog"/>
    <property type="match status" value="1"/>
</dbReference>
<dbReference type="EMBL" id="JAAMPC010000002">
    <property type="protein sequence ID" value="KAG2326873.1"/>
    <property type="molecule type" value="Genomic_DNA"/>
</dbReference>
<evidence type="ECO:0000256" key="2">
    <source>
        <dbReference type="ARBA" id="ARBA00010983"/>
    </source>
</evidence>
<dbReference type="AlphaFoldDB" id="A0A8X8BA14"/>
<keyword evidence="11 17" id="KW-0472">Membrane</keyword>
<dbReference type="Pfam" id="PF00262">
    <property type="entry name" value="Calreticulin"/>
    <property type="match status" value="1"/>
</dbReference>
<keyword evidence="20" id="KW-1185">Reference proteome</keyword>
<dbReference type="GO" id="GO:0036503">
    <property type="term" value="P:ERAD pathway"/>
    <property type="evidence" value="ECO:0007669"/>
    <property type="project" value="TreeGrafter"/>
</dbReference>